<dbReference type="PROSITE" id="PS51318">
    <property type="entry name" value="TAT"/>
    <property type="match status" value="1"/>
</dbReference>
<dbReference type="AlphaFoldDB" id="A0A509E5Z2"/>
<dbReference type="InterPro" id="IPR046867">
    <property type="entry name" value="AldOxase/xan_DH_MoCoBD2"/>
</dbReference>
<dbReference type="InterPro" id="IPR036856">
    <property type="entry name" value="Ald_Oxase/Xan_DH_a/b_sf"/>
</dbReference>
<name>A0A509E5Z2_9HYPH</name>
<dbReference type="InterPro" id="IPR016208">
    <property type="entry name" value="Ald_Oxase/xanthine_DH-like"/>
</dbReference>
<dbReference type="PANTHER" id="PTHR11908">
    <property type="entry name" value="XANTHINE DEHYDROGENASE"/>
    <property type="match status" value="1"/>
</dbReference>
<gene>
    <name evidence="3" type="primary">xdhA_1</name>
    <name evidence="3" type="ORF">MET9862_00182</name>
</gene>
<dbReference type="InterPro" id="IPR008274">
    <property type="entry name" value="AldOxase/xan_DH_MoCoBD1"/>
</dbReference>
<accession>A0A509E5Z2</accession>
<dbReference type="InterPro" id="IPR006311">
    <property type="entry name" value="TAT_signal"/>
</dbReference>
<dbReference type="PANTHER" id="PTHR11908:SF123">
    <property type="entry name" value="ALDEHYDE OXIDOREDUCTASE MOLYBDENUM-BINDING SUBUNIT PAOC"/>
    <property type="match status" value="1"/>
</dbReference>
<dbReference type="Gene3D" id="3.30.365.10">
    <property type="entry name" value="Aldehyde oxidase/xanthine dehydrogenase, molybdopterin binding domain"/>
    <property type="match status" value="4"/>
</dbReference>
<dbReference type="EMBL" id="CABFPH010000002">
    <property type="protein sequence ID" value="VUD69627.1"/>
    <property type="molecule type" value="Genomic_DNA"/>
</dbReference>
<dbReference type="SUPFAM" id="SSF56003">
    <property type="entry name" value="Molybdenum cofactor-binding domain"/>
    <property type="match status" value="1"/>
</dbReference>
<dbReference type="GO" id="GO:0005506">
    <property type="term" value="F:iron ion binding"/>
    <property type="evidence" value="ECO:0007669"/>
    <property type="project" value="InterPro"/>
</dbReference>
<dbReference type="InterPro" id="IPR037165">
    <property type="entry name" value="AldOxase/xan_DH_Mopterin-bd_sf"/>
</dbReference>
<reference evidence="3 4" key="1">
    <citation type="submission" date="2019-06" db="EMBL/GenBank/DDBJ databases">
        <authorList>
            <person name="Rodrigo-Torres L."/>
            <person name="Arahal R. D."/>
            <person name="Lucena T."/>
        </authorList>
    </citation>
    <scope>NUCLEOTIDE SEQUENCE [LARGE SCALE GENOMIC DNA]</scope>
    <source>
        <strain evidence="3 4">SB0023/3</strain>
    </source>
</reference>
<feature type="domain" description="Aldehyde oxidase/xanthine dehydrogenase second molybdopterin binding" evidence="2">
    <location>
        <begin position="633"/>
        <end position="844"/>
    </location>
</feature>
<dbReference type="Proteomes" id="UP000410984">
    <property type="component" value="Unassembled WGS sequence"/>
</dbReference>
<dbReference type="GO" id="GO:0004854">
    <property type="term" value="F:xanthine dehydrogenase activity"/>
    <property type="evidence" value="ECO:0007669"/>
    <property type="project" value="UniProtKB-EC"/>
</dbReference>
<evidence type="ECO:0000313" key="3">
    <source>
        <dbReference type="EMBL" id="VUD69627.1"/>
    </source>
</evidence>
<sequence length="925" mass="97609">MRASRRDFVKLGMAGGIAVTLSRLGPAQAASGPQPFLGHETLPQTGLGGPISGRIDGVAKVTGAKLYASDFRASDMPGWPTRTSHALLVRAHDASHVYEGLDLARLDPAAVPDVVVTAADLARLGVTVPAFYAGDLLCPVGETPLYLGQPVALLLFAQFDAYDRARLAFREGGMLRFGRETGPLKRPNYAAYRFTRVAGATPEAPDLYAPIREGWISPGFTESSGRPIWAPLPVAEGGAYAEGARHGEAIRAELKAADPAVLTLERAFTTQSVDPMFLEPEAGLAWYEPSSKVLDIVLGVQSPFEAAESVATLLGSAQADRRPARIDAKFAYVGGGFGGRDHTPFPLYVALAALFLPSRPVRLAHDRFQQFQGGVKRHAFAMRSQIGVDRASGLIRAFAADHVLDGGGLANYSASVATVGATGAIGLYDVPKVDVTTVAEHSRGVTAGSMRGYGTLQTMTALETLIDEVAVALPLDPIELRRRNALPPGGRTMTGNPFSVSVRAPEILDKLEAHSIWRDRALHQRQARPGVLVGTGVACAAKDYGTGADCSLGAVSIDPEGRIAIHSDAVEMGNGIGTALANRVAAHLGRRADAVTVAQVDAFDALGLRSSGDPYAISQAEQDAAARDPRWVPAISSPTSASIGAQVGTHAAAEAARVVFRFGLWPAALALWAIDSGDPRARQWRDAYWQGDRLILSGLPPLPLKAIAAEAHQQGGVTGAMTHAFSRWAWAEATFGLPGEDWTADIDALAVRRGAGGFIRIDRRAVAFPPTEYNRIGTAFTSMCGTVVRVEIDRASGALTIAKAYSVLECGAVLVPQVVLGQAQGGFAMGVGYALLETLPPFEDGPGNGQWNLGRYLVARGSDLPLHDLEIEVLPPLSPREPPKGMAEVVMIPVVPALLNAIHAATGHRFQSLPVTQAMIKGVLG</sequence>
<dbReference type="RefSeq" id="WP_142581229.1">
    <property type="nucleotide sequence ID" value="NZ_CABFPH010000002.1"/>
</dbReference>
<feature type="domain" description="Aldehyde oxidase/xanthine dehydrogenase first molybdopterin binding" evidence="1">
    <location>
        <begin position="252"/>
        <end position="485"/>
    </location>
</feature>
<dbReference type="EC" id="1.17.1.4" evidence="3"/>
<dbReference type="OrthoDB" id="6177861at2"/>
<dbReference type="SUPFAM" id="SSF54665">
    <property type="entry name" value="CO dehydrogenase molybdoprotein N-domain-like"/>
    <property type="match status" value="1"/>
</dbReference>
<dbReference type="Pfam" id="PF20256">
    <property type="entry name" value="MoCoBD_2"/>
    <property type="match status" value="2"/>
</dbReference>
<organism evidence="3 4">
    <name type="scientific">Methylobacterium symbioticum</name>
    <dbReference type="NCBI Taxonomy" id="2584084"/>
    <lineage>
        <taxon>Bacteria</taxon>
        <taxon>Pseudomonadati</taxon>
        <taxon>Pseudomonadota</taxon>
        <taxon>Alphaproteobacteria</taxon>
        <taxon>Hyphomicrobiales</taxon>
        <taxon>Methylobacteriaceae</taxon>
        <taxon>Methylobacterium</taxon>
    </lineage>
</organism>
<keyword evidence="3" id="KW-0560">Oxidoreductase</keyword>
<keyword evidence="4" id="KW-1185">Reference proteome</keyword>
<dbReference type="Pfam" id="PF02738">
    <property type="entry name" value="MoCoBD_1"/>
    <property type="match status" value="1"/>
</dbReference>
<evidence type="ECO:0000259" key="1">
    <source>
        <dbReference type="Pfam" id="PF02738"/>
    </source>
</evidence>
<feature type="domain" description="Aldehyde oxidase/xanthine dehydrogenase second molybdopterin binding" evidence="2">
    <location>
        <begin position="511"/>
        <end position="601"/>
    </location>
</feature>
<proteinExistence type="predicted"/>
<evidence type="ECO:0000259" key="2">
    <source>
        <dbReference type="Pfam" id="PF20256"/>
    </source>
</evidence>
<evidence type="ECO:0000313" key="4">
    <source>
        <dbReference type="Proteomes" id="UP000410984"/>
    </source>
</evidence>
<protein>
    <submittedName>
        <fullName evidence="3">Xanthine dehydrogenase molybdenum-binding subunit XdhA</fullName>
        <ecNumber evidence="3">1.17.1.4</ecNumber>
    </submittedName>
</protein>